<evidence type="ECO:0000256" key="5">
    <source>
        <dbReference type="HAMAP-Rule" id="MF_00014"/>
    </source>
</evidence>
<dbReference type="Pfam" id="PF01782">
    <property type="entry name" value="RimM"/>
    <property type="match status" value="1"/>
</dbReference>
<dbReference type="InterPro" id="IPR002676">
    <property type="entry name" value="RimM_N"/>
</dbReference>
<dbReference type="RefSeq" id="WP_019084453.1">
    <property type="nucleotide sequence ID" value="NZ_BANI01000041.1"/>
</dbReference>
<dbReference type="Gene3D" id="2.30.30.240">
    <property type="entry name" value="PRC-barrel domain"/>
    <property type="match status" value="1"/>
</dbReference>
<dbReference type="Pfam" id="PF24986">
    <property type="entry name" value="PRC_RimM"/>
    <property type="match status" value="1"/>
</dbReference>
<keyword evidence="1 5" id="KW-0963">Cytoplasm</keyword>
<dbReference type="InterPro" id="IPR009000">
    <property type="entry name" value="Transl_B-barrel_sf"/>
</dbReference>
<keyword evidence="3 5" id="KW-0698">rRNA processing</keyword>
<protein>
    <recommendedName>
        <fullName evidence="5">Ribosome maturation factor RimM</fullName>
    </recommendedName>
</protein>
<comment type="domain">
    <text evidence="5">The PRC barrel domain binds ribosomal protein uS19.</text>
</comment>
<dbReference type="Proteomes" id="UP000032675">
    <property type="component" value="Unassembled WGS sequence"/>
</dbReference>
<dbReference type="GO" id="GO:0043022">
    <property type="term" value="F:ribosome binding"/>
    <property type="evidence" value="ECO:0007669"/>
    <property type="project" value="InterPro"/>
</dbReference>
<sequence>MNRDHVLMGVVGRPHGVRGLVHVHSYTAVAEDLATYAGLVDDLGRPWRLSWHGNGVARLHDAAGNAIDSREAAQQMVNRKLYVPRASLPEPDEDEFYFADLVGLEAREHGTDRVVGRVAAVHDYGAGTSLEIDGADGRNILLPFTEACVPVVNVGAGWVAICQPDEIEVPVECFPGTAGQGDGP</sequence>
<dbReference type="InterPro" id="IPR036976">
    <property type="entry name" value="RimM_N_sf"/>
</dbReference>
<dbReference type="InterPro" id="IPR011961">
    <property type="entry name" value="RimM"/>
</dbReference>
<dbReference type="InterPro" id="IPR011033">
    <property type="entry name" value="PRC_barrel-like_sf"/>
</dbReference>
<comment type="function">
    <text evidence="5">An accessory protein needed during the final step in the assembly of 30S ribosomal subunit, possibly for assembly of the head region. Essential for efficient processing of 16S rRNA. May be needed both before and after RbfA during the maturation of 16S rRNA. It has affinity for free ribosomal 30S subunits but not for 70S ribosomes.</text>
</comment>
<evidence type="ECO:0000256" key="1">
    <source>
        <dbReference type="ARBA" id="ARBA00022490"/>
    </source>
</evidence>
<evidence type="ECO:0000256" key="2">
    <source>
        <dbReference type="ARBA" id="ARBA00022517"/>
    </source>
</evidence>
<name>A0A0D6PXC0_KOMEU</name>
<organism evidence="8 9">
    <name type="scientific">Komagataeibacter europaeus NBRC 3261</name>
    <dbReference type="NCBI Taxonomy" id="1234669"/>
    <lineage>
        <taxon>Bacteria</taxon>
        <taxon>Pseudomonadati</taxon>
        <taxon>Pseudomonadota</taxon>
        <taxon>Alphaproteobacteria</taxon>
        <taxon>Acetobacterales</taxon>
        <taxon>Acetobacteraceae</taxon>
        <taxon>Komagataeibacter</taxon>
    </lineage>
</organism>
<accession>A0A0D6PXC0</accession>
<comment type="caution">
    <text evidence="8">The sequence shown here is derived from an EMBL/GenBank/DDBJ whole genome shotgun (WGS) entry which is preliminary data.</text>
</comment>
<dbReference type="GO" id="GO:0042274">
    <property type="term" value="P:ribosomal small subunit biogenesis"/>
    <property type="evidence" value="ECO:0007669"/>
    <property type="project" value="UniProtKB-UniRule"/>
</dbReference>
<evidence type="ECO:0000313" key="9">
    <source>
        <dbReference type="Proteomes" id="UP000032675"/>
    </source>
</evidence>
<dbReference type="PANTHER" id="PTHR33692:SF1">
    <property type="entry name" value="RIBOSOME MATURATION FACTOR RIMM"/>
    <property type="match status" value="1"/>
</dbReference>
<evidence type="ECO:0000313" key="8">
    <source>
        <dbReference type="EMBL" id="GAN95962.1"/>
    </source>
</evidence>
<dbReference type="InterPro" id="IPR056792">
    <property type="entry name" value="PRC_RimM"/>
</dbReference>
<dbReference type="NCBIfam" id="TIGR02273">
    <property type="entry name" value="16S_RimM"/>
    <property type="match status" value="1"/>
</dbReference>
<feature type="domain" description="Ribosome maturation factor RimM PRC barrel" evidence="7">
    <location>
        <begin position="99"/>
        <end position="166"/>
    </location>
</feature>
<dbReference type="AlphaFoldDB" id="A0A0D6PXC0"/>
<evidence type="ECO:0000259" key="6">
    <source>
        <dbReference type="Pfam" id="PF01782"/>
    </source>
</evidence>
<dbReference type="PANTHER" id="PTHR33692">
    <property type="entry name" value="RIBOSOME MATURATION FACTOR RIMM"/>
    <property type="match status" value="1"/>
</dbReference>
<gene>
    <name evidence="5" type="primary">rimM</name>
    <name evidence="8" type="ORF">Geu3261_0043_035</name>
</gene>
<dbReference type="EMBL" id="BANI01000041">
    <property type="protein sequence ID" value="GAN95962.1"/>
    <property type="molecule type" value="Genomic_DNA"/>
</dbReference>
<dbReference type="GO" id="GO:0005840">
    <property type="term" value="C:ribosome"/>
    <property type="evidence" value="ECO:0007669"/>
    <property type="project" value="InterPro"/>
</dbReference>
<comment type="subcellular location">
    <subcellularLocation>
        <location evidence="5">Cytoplasm</location>
    </subcellularLocation>
</comment>
<proteinExistence type="inferred from homology"/>
<comment type="subunit">
    <text evidence="5">Binds ribosomal protein uS19.</text>
</comment>
<keyword evidence="2 5" id="KW-0690">Ribosome biogenesis</keyword>
<comment type="similarity">
    <text evidence="5">Belongs to the RimM family.</text>
</comment>
<feature type="domain" description="RimM N-terminal" evidence="6">
    <location>
        <begin position="8"/>
        <end position="86"/>
    </location>
</feature>
<dbReference type="HAMAP" id="MF_00014">
    <property type="entry name" value="Ribosome_mat_RimM"/>
    <property type="match status" value="1"/>
</dbReference>
<dbReference type="SUPFAM" id="SSF50447">
    <property type="entry name" value="Translation proteins"/>
    <property type="match status" value="1"/>
</dbReference>
<evidence type="ECO:0000256" key="4">
    <source>
        <dbReference type="ARBA" id="ARBA00023186"/>
    </source>
</evidence>
<keyword evidence="4 5" id="KW-0143">Chaperone</keyword>
<evidence type="ECO:0000259" key="7">
    <source>
        <dbReference type="Pfam" id="PF24986"/>
    </source>
</evidence>
<evidence type="ECO:0000256" key="3">
    <source>
        <dbReference type="ARBA" id="ARBA00022552"/>
    </source>
</evidence>
<dbReference type="SUPFAM" id="SSF50346">
    <property type="entry name" value="PRC-barrel domain"/>
    <property type="match status" value="1"/>
</dbReference>
<reference evidence="8 9" key="1">
    <citation type="submission" date="2012-11" db="EMBL/GenBank/DDBJ databases">
        <title>Whole genome sequence of Gluconacetobacter europaeus NBRC3261.</title>
        <authorList>
            <person name="Azuma Y."/>
            <person name="Higashiura N."/>
            <person name="Hirakawa H."/>
            <person name="Matsushita K."/>
        </authorList>
    </citation>
    <scope>NUCLEOTIDE SEQUENCE [LARGE SCALE GENOMIC DNA]</scope>
    <source>
        <strain evidence="8 9">NBRC 3261</strain>
    </source>
</reference>
<dbReference type="Gene3D" id="2.40.30.60">
    <property type="entry name" value="RimM"/>
    <property type="match status" value="1"/>
</dbReference>
<dbReference type="GO" id="GO:0006364">
    <property type="term" value="P:rRNA processing"/>
    <property type="evidence" value="ECO:0007669"/>
    <property type="project" value="UniProtKB-UniRule"/>
</dbReference>
<dbReference type="GO" id="GO:0005737">
    <property type="term" value="C:cytoplasm"/>
    <property type="evidence" value="ECO:0007669"/>
    <property type="project" value="UniProtKB-SubCell"/>
</dbReference>